<accession>A0A231GZ39</accession>
<dbReference type="SUPFAM" id="SSF53474">
    <property type="entry name" value="alpha/beta-Hydrolases"/>
    <property type="match status" value="1"/>
</dbReference>
<dbReference type="Pfam" id="PF12697">
    <property type="entry name" value="Abhydrolase_6"/>
    <property type="match status" value="1"/>
</dbReference>
<reference evidence="2 3" key="1">
    <citation type="submission" date="2017-07" db="EMBL/GenBank/DDBJ databases">
        <title>First draft Genome Sequence of Nocardia cerradoensis isolated from human infection.</title>
        <authorList>
            <person name="Carrasco G."/>
        </authorList>
    </citation>
    <scope>NUCLEOTIDE SEQUENCE [LARGE SCALE GENOMIC DNA]</scope>
    <source>
        <strain evidence="2 3">CNM20130759</strain>
    </source>
</reference>
<gene>
    <name evidence="2" type="ORF">B7C42_06200</name>
</gene>
<feature type="domain" description="AB hydrolase-1" evidence="1">
    <location>
        <begin position="10"/>
        <end position="72"/>
    </location>
</feature>
<comment type="caution">
    <text evidence="2">The sequence shown here is derived from an EMBL/GenBank/DDBJ whole genome shotgun (WGS) entry which is preliminary data.</text>
</comment>
<dbReference type="InterPro" id="IPR029058">
    <property type="entry name" value="AB_hydrolase_fold"/>
</dbReference>
<organism evidence="2 3">
    <name type="scientific">Nocardia cerradoensis</name>
    <dbReference type="NCBI Taxonomy" id="85688"/>
    <lineage>
        <taxon>Bacteria</taxon>
        <taxon>Bacillati</taxon>
        <taxon>Actinomycetota</taxon>
        <taxon>Actinomycetes</taxon>
        <taxon>Mycobacteriales</taxon>
        <taxon>Nocardiaceae</taxon>
        <taxon>Nocardia</taxon>
    </lineage>
</organism>
<dbReference type="PANTHER" id="PTHR37017:SF11">
    <property type="entry name" value="ESTERASE_LIPASE_THIOESTERASE DOMAIN-CONTAINING PROTEIN"/>
    <property type="match status" value="1"/>
</dbReference>
<evidence type="ECO:0000259" key="1">
    <source>
        <dbReference type="Pfam" id="PF12697"/>
    </source>
</evidence>
<dbReference type="PANTHER" id="PTHR37017">
    <property type="entry name" value="AB HYDROLASE-1 DOMAIN-CONTAINING PROTEIN-RELATED"/>
    <property type="match status" value="1"/>
</dbReference>
<dbReference type="Proteomes" id="UP000215506">
    <property type="component" value="Unassembled WGS sequence"/>
</dbReference>
<keyword evidence="3" id="KW-1185">Reference proteome</keyword>
<evidence type="ECO:0000313" key="2">
    <source>
        <dbReference type="EMBL" id="OXR41858.1"/>
    </source>
</evidence>
<name>A0A231GZ39_9NOCA</name>
<dbReference type="EMBL" id="NGAF01000017">
    <property type="protein sequence ID" value="OXR41858.1"/>
    <property type="molecule type" value="Genomic_DNA"/>
</dbReference>
<dbReference type="InterPro" id="IPR052897">
    <property type="entry name" value="Sec-Metab_Biosynth_Hydrolase"/>
</dbReference>
<dbReference type="InterPro" id="IPR000073">
    <property type="entry name" value="AB_hydrolase_1"/>
</dbReference>
<evidence type="ECO:0000313" key="3">
    <source>
        <dbReference type="Proteomes" id="UP000215506"/>
    </source>
</evidence>
<dbReference type="Gene3D" id="3.40.50.1820">
    <property type="entry name" value="alpha/beta hydrolase"/>
    <property type="match status" value="1"/>
</dbReference>
<sequence length="82" mass="8685">MADSQVPWGLEALGVVTKAAWHTKPSWYLHVTEDRMIPPAAQASMAQRIGATIVETPGSHAIHVSQPGVVADLITKAAATRS</sequence>
<proteinExistence type="predicted"/>
<dbReference type="AlphaFoldDB" id="A0A231GZ39"/>
<dbReference type="RefSeq" id="WP_094027394.1">
    <property type="nucleotide sequence ID" value="NZ_NGAF01000017.1"/>
</dbReference>
<protein>
    <recommendedName>
        <fullName evidence="1">AB hydrolase-1 domain-containing protein</fullName>
    </recommendedName>
</protein>
<dbReference type="GO" id="GO:0003824">
    <property type="term" value="F:catalytic activity"/>
    <property type="evidence" value="ECO:0007669"/>
    <property type="project" value="UniProtKB-ARBA"/>
</dbReference>